<dbReference type="PANTHER" id="PTHR43853">
    <property type="entry name" value="3-KETOACYL-COA THIOLASE, PEROXISOMAL"/>
    <property type="match status" value="1"/>
</dbReference>
<evidence type="ECO:0000256" key="2">
    <source>
        <dbReference type="ARBA" id="ARBA00022679"/>
    </source>
</evidence>
<evidence type="ECO:0000256" key="4">
    <source>
        <dbReference type="PIRSR" id="PIRSR000429-1"/>
    </source>
</evidence>
<dbReference type="HOGENOM" id="CLU_031026_2_2_11"/>
<dbReference type="PROSITE" id="PS00737">
    <property type="entry name" value="THIOLASE_2"/>
    <property type="match status" value="1"/>
</dbReference>
<dbReference type="PATRIC" id="fig|1068978.7.peg.5107"/>
<dbReference type="NCBIfam" id="TIGR01930">
    <property type="entry name" value="AcCoA-C-Actrans"/>
    <property type="match status" value="1"/>
</dbReference>
<reference evidence="8 9" key="1">
    <citation type="submission" date="2014-07" db="EMBL/GenBank/DDBJ databases">
        <title>Whole Genome Sequence of the Amycolatopsis methanolica 239.</title>
        <authorList>
            <person name="Tang B."/>
        </authorList>
    </citation>
    <scope>NUCLEOTIDE SEQUENCE [LARGE SCALE GENOMIC DNA]</scope>
    <source>
        <strain evidence="8 9">239</strain>
    </source>
</reference>
<feature type="domain" description="Thiolase C-terminal" evidence="7">
    <location>
        <begin position="278"/>
        <end position="397"/>
    </location>
</feature>
<dbReference type="Pfam" id="PF02803">
    <property type="entry name" value="Thiolase_C"/>
    <property type="match status" value="1"/>
</dbReference>
<dbReference type="Pfam" id="PF00108">
    <property type="entry name" value="Thiolase_N"/>
    <property type="match status" value="1"/>
</dbReference>
<dbReference type="SUPFAM" id="SSF53901">
    <property type="entry name" value="Thiolase-like"/>
    <property type="match status" value="2"/>
</dbReference>
<dbReference type="Gene3D" id="3.40.47.10">
    <property type="match status" value="1"/>
</dbReference>
<organism evidence="8 9">
    <name type="scientific">Amycolatopsis methanolica 239</name>
    <dbReference type="NCBI Taxonomy" id="1068978"/>
    <lineage>
        <taxon>Bacteria</taxon>
        <taxon>Bacillati</taxon>
        <taxon>Actinomycetota</taxon>
        <taxon>Actinomycetes</taxon>
        <taxon>Pseudonocardiales</taxon>
        <taxon>Pseudonocardiaceae</taxon>
        <taxon>Amycolatopsis</taxon>
        <taxon>Amycolatopsis methanolica group</taxon>
    </lineage>
</organism>
<evidence type="ECO:0000259" key="7">
    <source>
        <dbReference type="Pfam" id="PF02803"/>
    </source>
</evidence>
<evidence type="ECO:0000259" key="6">
    <source>
        <dbReference type="Pfam" id="PF00108"/>
    </source>
</evidence>
<gene>
    <name evidence="8" type="primary">fadA</name>
    <name evidence="8" type="ORF">AMETH_4749</name>
</gene>
<dbReference type="InterPro" id="IPR020617">
    <property type="entry name" value="Thiolase_C"/>
</dbReference>
<dbReference type="InterPro" id="IPR050215">
    <property type="entry name" value="Thiolase-like_sf_Thiolase"/>
</dbReference>
<feature type="active site" description="Acyl-thioester intermediate" evidence="4">
    <location>
        <position position="104"/>
    </location>
</feature>
<feature type="domain" description="Thiolase N-terminal" evidence="6">
    <location>
        <begin position="16"/>
        <end position="267"/>
    </location>
</feature>
<keyword evidence="9" id="KW-1185">Reference proteome</keyword>
<feature type="active site" description="Proton acceptor" evidence="4">
    <location>
        <position position="356"/>
    </location>
</feature>
<keyword evidence="3 5" id="KW-0012">Acyltransferase</keyword>
<dbReference type="GO" id="GO:0010124">
    <property type="term" value="P:phenylacetate catabolic process"/>
    <property type="evidence" value="ECO:0007669"/>
    <property type="project" value="TreeGrafter"/>
</dbReference>
<dbReference type="PIRSF" id="PIRSF000429">
    <property type="entry name" value="Ac-CoA_Ac_transf"/>
    <property type="match status" value="1"/>
</dbReference>
<dbReference type="Proteomes" id="UP000062973">
    <property type="component" value="Chromosome"/>
</dbReference>
<dbReference type="InterPro" id="IPR016039">
    <property type="entry name" value="Thiolase-like"/>
</dbReference>
<dbReference type="PANTHER" id="PTHR43853:SF2">
    <property type="entry name" value="3-OXOADIPYL-COA_3-OXO-5,6-DEHYDROSUBERYL-COA THIOLASE"/>
    <property type="match status" value="1"/>
</dbReference>
<dbReference type="InterPro" id="IPR002155">
    <property type="entry name" value="Thiolase"/>
</dbReference>
<accession>A0A076N158</accession>
<dbReference type="GO" id="GO:0005737">
    <property type="term" value="C:cytoplasm"/>
    <property type="evidence" value="ECO:0007669"/>
    <property type="project" value="UniProtKB-ARBA"/>
</dbReference>
<name>A0A076N158_AMYME</name>
<evidence type="ECO:0000256" key="3">
    <source>
        <dbReference type="ARBA" id="ARBA00023315"/>
    </source>
</evidence>
<dbReference type="InterPro" id="IPR020613">
    <property type="entry name" value="Thiolase_CS"/>
</dbReference>
<keyword evidence="2 5" id="KW-0808">Transferase</keyword>
<proteinExistence type="inferred from homology"/>
<dbReference type="KEGG" id="amq:AMETH_4749"/>
<dbReference type="InterPro" id="IPR020616">
    <property type="entry name" value="Thiolase_N"/>
</dbReference>
<dbReference type="EMBL" id="CP009110">
    <property type="protein sequence ID" value="AIJ24841.1"/>
    <property type="molecule type" value="Genomic_DNA"/>
</dbReference>
<dbReference type="GO" id="GO:0006635">
    <property type="term" value="P:fatty acid beta-oxidation"/>
    <property type="evidence" value="ECO:0007669"/>
    <property type="project" value="TreeGrafter"/>
</dbReference>
<dbReference type="eggNOG" id="COG0183">
    <property type="taxonomic scope" value="Bacteria"/>
</dbReference>
<evidence type="ECO:0000256" key="1">
    <source>
        <dbReference type="ARBA" id="ARBA00010982"/>
    </source>
</evidence>
<dbReference type="GO" id="GO:0003988">
    <property type="term" value="F:acetyl-CoA C-acyltransferase activity"/>
    <property type="evidence" value="ECO:0007669"/>
    <property type="project" value="TreeGrafter"/>
</dbReference>
<dbReference type="STRING" id="1068978.AMETH_4749"/>
<comment type="similarity">
    <text evidence="1 5">Belongs to the thiolase-like superfamily. Thiolase family.</text>
</comment>
<dbReference type="AlphaFoldDB" id="A0A076N158"/>
<sequence>MAATPLAPTARAVRTVAFVEGVRTPFGKAGDKGIYANTRADDLVVKVIRELLRRHPELPPERVDDVAIAATTQTGDQGLTIGRTAALLAGLPRSVPGYAIDRMCAGAMTAVTTVAGGIGFGAYDIAIAGGVEHMGRHPMGEGVDPNPRIVADKLVDPSALVMGQTAENLHDRFPAITKRRADEYAAQSQERYADAVKAGKIGPELVPVAIRSELGWGLATEDEPPRPGTTVETLANLKTPFRPHGRVTAGNAAGLNDGATGAILADEETARELGLPVAMRMVGYSFAGVDPEVMGVGPVPATDKLLKRTGLSIDDIGLFEINEAFAVQVLAFLDHFGIEQTDPRVNPWGGAIACGHPLASSGVRLMTQLSRQFAEHPEVRYGITTMCIGLGMGGTVLWENPAYDGSDK</sequence>
<feature type="active site" description="Proton acceptor" evidence="4">
    <location>
        <position position="387"/>
    </location>
</feature>
<evidence type="ECO:0000256" key="5">
    <source>
        <dbReference type="RuleBase" id="RU003557"/>
    </source>
</evidence>
<evidence type="ECO:0000313" key="8">
    <source>
        <dbReference type="EMBL" id="AIJ24841.1"/>
    </source>
</evidence>
<evidence type="ECO:0000313" key="9">
    <source>
        <dbReference type="Proteomes" id="UP000062973"/>
    </source>
</evidence>
<dbReference type="CDD" id="cd00751">
    <property type="entry name" value="thiolase"/>
    <property type="match status" value="1"/>
</dbReference>
<protein>
    <submittedName>
        <fullName evidence="8">Beta-ketoadipyl CoA thiolase</fullName>
    </submittedName>
</protein>